<dbReference type="Pfam" id="PF13434">
    <property type="entry name" value="Lys_Orn_oxgnase"/>
    <property type="match status" value="1"/>
</dbReference>
<dbReference type="OrthoDB" id="7527071at2"/>
<dbReference type="AlphaFoldDB" id="A0A1H2HLX4"/>
<keyword evidence="7" id="KW-0560">Oxidoreductase</keyword>
<dbReference type="PANTHER" id="PTHR42802:SF1">
    <property type="entry name" value="L-ORNITHINE N(5)-MONOOXYGENASE"/>
    <property type="match status" value="1"/>
</dbReference>
<sequence>MSFATDLVISPCEQKIHDVVGIGFGPSNISLAIALQEMAPELDVAFFDSAPGFGWHKGMLFKNATMQVTFLKDLVSFRNPRSHFTFVNYLHSKGRIAAFCNKKDFFPGRLEFHDYLSWCAAEFSDQVFYGHQVLSINEGGVDDDGSPLFRVQMQVGDMTTAVLARSVVHSLGLEPQLPLGVEPGERVTHVHHLLAHLEKTALNADGHCVVVGGGQSAAEAVEYLLETYPAMNVTAIMARYGYTPADDSPFVNEIFNADAVDDFHASPAHVRQHILRTHASTNYSAVDMALIEKLYRNWYDDEVSGQQRLKLERMSRFQSVLVQGAGLQVAFNRQMSSDVQKLRCDYLVCATGFRPRRIADLLCASLAARMVHDEGSARILRNYRLTFQGDSAPLLYSTGVAEDTHGLSATLISNMAIRAGEIVDDLRTTLKRRHYEQAV</sequence>
<keyword evidence="9" id="KW-1185">Reference proteome</keyword>
<evidence type="ECO:0000256" key="4">
    <source>
        <dbReference type="ARBA" id="ARBA00022630"/>
    </source>
</evidence>
<dbReference type="InterPro" id="IPR036188">
    <property type="entry name" value="FAD/NAD-bd_sf"/>
</dbReference>
<dbReference type="PANTHER" id="PTHR42802">
    <property type="entry name" value="MONOOXYGENASE"/>
    <property type="match status" value="1"/>
</dbReference>
<dbReference type="EMBL" id="LT629782">
    <property type="protein sequence ID" value="SDU32843.1"/>
    <property type="molecule type" value="Genomic_DNA"/>
</dbReference>
<organism evidence="8 9">
    <name type="scientific">Pseudomonas orientalis</name>
    <dbReference type="NCBI Taxonomy" id="76758"/>
    <lineage>
        <taxon>Bacteria</taxon>
        <taxon>Pseudomonadati</taxon>
        <taxon>Pseudomonadota</taxon>
        <taxon>Gammaproteobacteria</taxon>
        <taxon>Pseudomonadales</taxon>
        <taxon>Pseudomonadaceae</taxon>
        <taxon>Pseudomonas</taxon>
    </lineage>
</organism>
<dbReference type="Proteomes" id="UP000183653">
    <property type="component" value="Chromosome I"/>
</dbReference>
<gene>
    <name evidence="8" type="ORF">SAMN04490197_4962</name>
</gene>
<dbReference type="GO" id="GO:0016491">
    <property type="term" value="F:oxidoreductase activity"/>
    <property type="evidence" value="ECO:0007669"/>
    <property type="project" value="UniProtKB-KW"/>
</dbReference>
<comment type="similarity">
    <text evidence="3">Belongs to the lysine N(6)-hydroxylase/L-ornithine N(5)-oxygenase family.</text>
</comment>
<proteinExistence type="inferred from homology"/>
<dbReference type="Gene3D" id="3.50.50.60">
    <property type="entry name" value="FAD/NAD(P)-binding domain"/>
    <property type="match status" value="1"/>
</dbReference>
<dbReference type="SUPFAM" id="SSF51905">
    <property type="entry name" value="FAD/NAD(P)-binding domain"/>
    <property type="match status" value="1"/>
</dbReference>
<keyword evidence="4" id="KW-0285">Flavoprotein</keyword>
<name>A0A1H2HLX4_9PSED</name>
<evidence type="ECO:0000256" key="5">
    <source>
        <dbReference type="ARBA" id="ARBA00022827"/>
    </source>
</evidence>
<comment type="pathway">
    <text evidence="2">Siderophore biosynthesis.</text>
</comment>
<evidence type="ECO:0000256" key="3">
    <source>
        <dbReference type="ARBA" id="ARBA00007588"/>
    </source>
</evidence>
<evidence type="ECO:0000256" key="1">
    <source>
        <dbReference type="ARBA" id="ARBA00001974"/>
    </source>
</evidence>
<reference evidence="8 9" key="1">
    <citation type="submission" date="2016-10" db="EMBL/GenBank/DDBJ databases">
        <authorList>
            <person name="Varghese N."/>
            <person name="Submissions S."/>
        </authorList>
    </citation>
    <scope>NUCLEOTIDE SEQUENCE [LARGE SCALE GENOMIC DNA]</scope>
    <source>
        <strain evidence="8 9">BS2775</strain>
    </source>
</reference>
<evidence type="ECO:0000313" key="9">
    <source>
        <dbReference type="Proteomes" id="UP000183653"/>
    </source>
</evidence>
<keyword evidence="5" id="KW-0274">FAD</keyword>
<dbReference type="InterPro" id="IPR025700">
    <property type="entry name" value="Lys/Orn_oxygenase"/>
</dbReference>
<evidence type="ECO:0000256" key="2">
    <source>
        <dbReference type="ARBA" id="ARBA00004924"/>
    </source>
</evidence>
<evidence type="ECO:0000256" key="6">
    <source>
        <dbReference type="ARBA" id="ARBA00022857"/>
    </source>
</evidence>
<evidence type="ECO:0000313" key="8">
    <source>
        <dbReference type="EMBL" id="SDU32843.1"/>
    </source>
</evidence>
<accession>A0A1H2HLX4</accession>
<dbReference type="RefSeq" id="WP_057724698.1">
    <property type="nucleotide sequence ID" value="NZ_JYLM01000007.1"/>
</dbReference>
<keyword evidence="6" id="KW-0521">NADP</keyword>
<protein>
    <submittedName>
        <fullName evidence="8">L-ornithine N5-oxygenase</fullName>
    </submittedName>
</protein>
<comment type="cofactor">
    <cofactor evidence="1">
        <name>FAD</name>
        <dbReference type="ChEBI" id="CHEBI:57692"/>
    </cofactor>
</comment>
<evidence type="ECO:0000256" key="7">
    <source>
        <dbReference type="ARBA" id="ARBA00023002"/>
    </source>
</evidence>